<comment type="caution">
    <text evidence="1">The sequence shown here is derived from an EMBL/GenBank/DDBJ whole genome shotgun (WGS) entry which is preliminary data.</text>
</comment>
<evidence type="ECO:0000313" key="1">
    <source>
        <dbReference type="EMBL" id="KAI2385150.1"/>
    </source>
</evidence>
<gene>
    <name evidence="1" type="ORF">LOY88_004235</name>
</gene>
<sequence length="239" mass="25583">MPPPHLPPHFSPGPLQVSYASKRHAAKRPRTDDGGGGGGEPGDASTSLGLAMLADSAHGEDAPSADLLMAAHHHSHAHHTHHSHHHVPHEYQSPPLHHSQHPQQQQQQQQQQHHHHRLPSQATLAGGPPGSGSAGGDADLGSPGGSAAPGSQSVVGQPGMPDPAPRPRGPKLKFTPEEDRLLVELKENKNLTWKQIADFFPGRTSGTLQVRYCTKLKAKATVWTDEAVSPKSKHPRKKE</sequence>
<reference evidence="1" key="1">
    <citation type="journal article" date="2022" name="bioRxiv">
        <title>Population genetic analysis of Ophidiomyces ophidiicola, the causative agent of snake fungal disease, indicates recent introductions to the USA.</title>
        <authorList>
            <person name="Ladner J.T."/>
            <person name="Palmer J.M."/>
            <person name="Ettinger C.L."/>
            <person name="Stajich J.E."/>
            <person name="Farrell T.M."/>
            <person name="Glorioso B.M."/>
            <person name="Lawson B."/>
            <person name="Price S.J."/>
            <person name="Stengle A.G."/>
            <person name="Grear D.A."/>
            <person name="Lorch J.M."/>
        </authorList>
    </citation>
    <scope>NUCLEOTIDE SEQUENCE</scope>
    <source>
        <strain evidence="1">NWHC 24266-5</strain>
    </source>
</reference>
<proteinExistence type="predicted"/>
<dbReference type="EMBL" id="JALBCA010000062">
    <property type="protein sequence ID" value="KAI2385150.1"/>
    <property type="molecule type" value="Genomic_DNA"/>
</dbReference>
<protein>
    <submittedName>
        <fullName evidence="1">Uncharacterized protein</fullName>
    </submittedName>
</protein>
<name>A0ACB8UU65_9EURO</name>
<accession>A0ACB8UU65</accession>
<organism evidence="1">
    <name type="scientific">Ophidiomyces ophidiicola</name>
    <dbReference type="NCBI Taxonomy" id="1387563"/>
    <lineage>
        <taxon>Eukaryota</taxon>
        <taxon>Fungi</taxon>
        <taxon>Dikarya</taxon>
        <taxon>Ascomycota</taxon>
        <taxon>Pezizomycotina</taxon>
        <taxon>Eurotiomycetes</taxon>
        <taxon>Eurotiomycetidae</taxon>
        <taxon>Onygenales</taxon>
        <taxon>Onygenaceae</taxon>
        <taxon>Ophidiomyces</taxon>
    </lineage>
</organism>